<gene>
    <name evidence="2" type="ORF">BDW59DRAFT_167196</name>
</gene>
<protein>
    <recommendedName>
        <fullName evidence="4">Phosphatidylethanolamine-binding protein</fullName>
    </recommendedName>
</protein>
<organism evidence="2 3">
    <name type="scientific">Aspergillus cavernicola</name>
    <dbReference type="NCBI Taxonomy" id="176166"/>
    <lineage>
        <taxon>Eukaryota</taxon>
        <taxon>Fungi</taxon>
        <taxon>Dikarya</taxon>
        <taxon>Ascomycota</taxon>
        <taxon>Pezizomycotina</taxon>
        <taxon>Eurotiomycetes</taxon>
        <taxon>Eurotiomycetidae</taxon>
        <taxon>Eurotiales</taxon>
        <taxon>Aspergillaceae</taxon>
        <taxon>Aspergillus</taxon>
        <taxon>Aspergillus subgen. Nidulantes</taxon>
    </lineage>
</organism>
<keyword evidence="3" id="KW-1185">Reference proteome</keyword>
<feature type="region of interest" description="Disordered" evidence="1">
    <location>
        <begin position="93"/>
        <end position="120"/>
    </location>
</feature>
<reference evidence="2 3" key="1">
    <citation type="submission" date="2024-07" db="EMBL/GenBank/DDBJ databases">
        <title>Section-level genome sequencing and comparative genomics of Aspergillus sections Usti and Cavernicolus.</title>
        <authorList>
            <consortium name="Lawrence Berkeley National Laboratory"/>
            <person name="Nybo J.L."/>
            <person name="Vesth T.C."/>
            <person name="Theobald S."/>
            <person name="Frisvad J.C."/>
            <person name="Larsen T.O."/>
            <person name="Kjaerboelling I."/>
            <person name="Rothschild-Mancinelli K."/>
            <person name="Lyhne E.K."/>
            <person name="Kogle M.E."/>
            <person name="Barry K."/>
            <person name="Clum A."/>
            <person name="Na H."/>
            <person name="Ledsgaard L."/>
            <person name="Lin J."/>
            <person name="Lipzen A."/>
            <person name="Kuo A."/>
            <person name="Riley R."/>
            <person name="Mondo S."/>
            <person name="LaButti K."/>
            <person name="Haridas S."/>
            <person name="Pangalinan J."/>
            <person name="Salamov A.A."/>
            <person name="Simmons B.A."/>
            <person name="Magnuson J.K."/>
            <person name="Chen J."/>
            <person name="Drula E."/>
            <person name="Henrissat B."/>
            <person name="Wiebenga A."/>
            <person name="Lubbers R.J."/>
            <person name="Gomes A.C."/>
            <person name="Makela M.R."/>
            <person name="Stajich J."/>
            <person name="Grigoriev I.V."/>
            <person name="Mortensen U.H."/>
            <person name="De vries R.P."/>
            <person name="Baker S.E."/>
            <person name="Andersen M.R."/>
        </authorList>
    </citation>
    <scope>NUCLEOTIDE SEQUENCE [LARGE SCALE GENOMIC DNA]</scope>
    <source>
        <strain evidence="2 3">CBS 600.67</strain>
    </source>
</reference>
<accession>A0ABR4HFV9</accession>
<proteinExistence type="predicted"/>
<comment type="caution">
    <text evidence="2">The sequence shown here is derived from an EMBL/GenBank/DDBJ whole genome shotgun (WGS) entry which is preliminary data.</text>
</comment>
<evidence type="ECO:0000313" key="3">
    <source>
        <dbReference type="Proteomes" id="UP001610335"/>
    </source>
</evidence>
<evidence type="ECO:0000256" key="1">
    <source>
        <dbReference type="SAM" id="MobiDB-lite"/>
    </source>
</evidence>
<dbReference type="EMBL" id="JBFXLS010000127">
    <property type="protein sequence ID" value="KAL2814371.1"/>
    <property type="molecule type" value="Genomic_DNA"/>
</dbReference>
<name>A0ABR4HFV9_9EURO</name>
<dbReference type="Proteomes" id="UP001610335">
    <property type="component" value="Unassembled WGS sequence"/>
</dbReference>
<sequence>MPISYLPGGLPISPSSSSVLNNRSNTPITVNLLPFTIPGYVHRYYLCCLTIEESDSSNPFFAPVLPTELSYAFPRISSPSGPSRLCVPRCAVTDDDEDNGGGPSYVTAPKTAEDTDEEDDELPPIIWGGPGPDFVPPDSGKPSCNQAGRNWEGEFIEGNNLREDGTIVDARGNPIYLFLEPILIW</sequence>
<evidence type="ECO:0000313" key="2">
    <source>
        <dbReference type="EMBL" id="KAL2814371.1"/>
    </source>
</evidence>
<evidence type="ECO:0008006" key="4">
    <source>
        <dbReference type="Google" id="ProtNLM"/>
    </source>
</evidence>